<organism evidence="2 3">
    <name type="scientific">Oryza meyeriana var. granulata</name>
    <dbReference type="NCBI Taxonomy" id="110450"/>
    <lineage>
        <taxon>Eukaryota</taxon>
        <taxon>Viridiplantae</taxon>
        <taxon>Streptophyta</taxon>
        <taxon>Embryophyta</taxon>
        <taxon>Tracheophyta</taxon>
        <taxon>Spermatophyta</taxon>
        <taxon>Magnoliopsida</taxon>
        <taxon>Liliopsida</taxon>
        <taxon>Poales</taxon>
        <taxon>Poaceae</taxon>
        <taxon>BOP clade</taxon>
        <taxon>Oryzoideae</taxon>
        <taxon>Oryzeae</taxon>
        <taxon>Oryzinae</taxon>
        <taxon>Oryza</taxon>
        <taxon>Oryza meyeriana</taxon>
    </lineage>
</organism>
<protein>
    <submittedName>
        <fullName evidence="2">Uncharacterized protein</fullName>
    </submittedName>
</protein>
<accession>A0A6G1E5F4</accession>
<dbReference type="Proteomes" id="UP000479710">
    <property type="component" value="Unassembled WGS sequence"/>
</dbReference>
<sequence>MEGAGAAAVKLAIVKPSAKRDDNDDSARHRREEILDGPTDHWPCRSSRHRRSTSLPAPSLP</sequence>
<reference evidence="2 3" key="1">
    <citation type="submission" date="2019-11" db="EMBL/GenBank/DDBJ databases">
        <title>Whole genome sequence of Oryza granulata.</title>
        <authorList>
            <person name="Li W."/>
        </authorList>
    </citation>
    <scope>NUCLEOTIDE SEQUENCE [LARGE SCALE GENOMIC DNA]</scope>
    <source>
        <strain evidence="3">cv. Menghai</strain>
        <tissue evidence="2">Leaf</tissue>
    </source>
</reference>
<gene>
    <name evidence="2" type="ORF">E2562_030907</name>
</gene>
<evidence type="ECO:0000313" key="2">
    <source>
        <dbReference type="EMBL" id="KAF0919654.1"/>
    </source>
</evidence>
<keyword evidence="3" id="KW-1185">Reference proteome</keyword>
<feature type="region of interest" description="Disordered" evidence="1">
    <location>
        <begin position="15"/>
        <end position="61"/>
    </location>
</feature>
<dbReference type="AlphaFoldDB" id="A0A6G1E5F4"/>
<evidence type="ECO:0000256" key="1">
    <source>
        <dbReference type="SAM" id="MobiDB-lite"/>
    </source>
</evidence>
<proteinExistence type="predicted"/>
<comment type="caution">
    <text evidence="2">The sequence shown here is derived from an EMBL/GenBank/DDBJ whole genome shotgun (WGS) entry which is preliminary data.</text>
</comment>
<dbReference type="EMBL" id="SPHZ02000005">
    <property type="protein sequence ID" value="KAF0919654.1"/>
    <property type="molecule type" value="Genomic_DNA"/>
</dbReference>
<name>A0A6G1E5F4_9ORYZ</name>
<evidence type="ECO:0000313" key="3">
    <source>
        <dbReference type="Proteomes" id="UP000479710"/>
    </source>
</evidence>
<feature type="compositionally biased region" description="Basic and acidic residues" evidence="1">
    <location>
        <begin position="18"/>
        <end position="43"/>
    </location>
</feature>